<dbReference type="AlphaFoldDB" id="A0AAD5LWP1"/>
<accession>A0AAD5LWP1</accession>
<evidence type="ECO:0000313" key="1">
    <source>
        <dbReference type="EMBL" id="KAJ1346433.1"/>
    </source>
</evidence>
<gene>
    <name evidence="1" type="ORF">KIN20_001211</name>
</gene>
<sequence length="390" mass="43798">MTAAAMSYRDLKKVGSYVQLLDSFNEHVHLTCREVDEIMCSPLRVSNGKLVNEVIPQTSHFQISIVFTNITDGDVVLLDDVAAQFNECSVPTKTFNVLRGANMTKTSTIGSSVRKPHERHSGHLKRVATSIKNRIRRRFCQRGECISVIHGVTTLNSMCVGRIGVLQCREKCKKNGGRNSARCARQSEFPYIKRCLCHIRRSPLHRVDGGSYYKDDMSRNENESFTRREATSVERLYTTKSASADYKDQQAVGRNEVQLQENVCTRKNGDEICNRNCKTSNKSSFGQCQADVGQLICRCSSCVASLCDFEKDDCGWLDMNIIYKNFSNFSIASKQDKRNHYGLSRISSGSRSGLYRNGPFSGPITLSMDIYPTEAVNAQICINSLQKLVD</sequence>
<dbReference type="Proteomes" id="UP001196413">
    <property type="component" value="Unassembled WGS sequence"/>
</dbReference>
<reference evidence="1" key="1">
    <citation type="submission" date="2021-06" db="EMBL/GenBank/DDBJ databases">
        <title>Parelaphostrongylus tenuis whole genome reference sequence.</title>
        <authorList>
            <person name="Garwood T.J."/>
            <person name="Larsen P.A."/>
            <person name="Fountain-Jones N.M."/>
            <person name="Garbe J.R."/>
            <person name="Macchietto M.G."/>
            <person name="Kania S.A."/>
            <person name="Gerhold R.W."/>
            <person name="Richards J.E."/>
            <person name="Wolf T.M."/>
        </authorList>
    </citation>
    <scope>NUCLEOTIDE SEQUENCE</scope>
    <source>
        <strain evidence="1">MNPRO001-30</strain>
        <tissue evidence="1">Meninges</tissue>
    </source>
</reference>
<organism evidence="1 2">
    <name type="scientific">Parelaphostrongylus tenuis</name>
    <name type="common">Meningeal worm</name>
    <dbReference type="NCBI Taxonomy" id="148309"/>
    <lineage>
        <taxon>Eukaryota</taxon>
        <taxon>Metazoa</taxon>
        <taxon>Ecdysozoa</taxon>
        <taxon>Nematoda</taxon>
        <taxon>Chromadorea</taxon>
        <taxon>Rhabditida</taxon>
        <taxon>Rhabditina</taxon>
        <taxon>Rhabditomorpha</taxon>
        <taxon>Strongyloidea</taxon>
        <taxon>Metastrongylidae</taxon>
        <taxon>Parelaphostrongylus</taxon>
    </lineage>
</organism>
<evidence type="ECO:0000313" key="2">
    <source>
        <dbReference type="Proteomes" id="UP001196413"/>
    </source>
</evidence>
<proteinExistence type="predicted"/>
<keyword evidence="2" id="KW-1185">Reference proteome</keyword>
<name>A0AAD5LWP1_PARTN</name>
<protein>
    <submittedName>
        <fullName evidence="1">Uncharacterized protein</fullName>
    </submittedName>
</protein>
<comment type="caution">
    <text evidence="1">The sequence shown here is derived from an EMBL/GenBank/DDBJ whole genome shotgun (WGS) entry which is preliminary data.</text>
</comment>
<dbReference type="EMBL" id="JAHQIW010000171">
    <property type="protein sequence ID" value="KAJ1346433.1"/>
    <property type="molecule type" value="Genomic_DNA"/>
</dbReference>